<feature type="transmembrane region" description="Helical" evidence="6">
    <location>
        <begin position="141"/>
        <end position="159"/>
    </location>
</feature>
<feature type="region of interest" description="Disordered" evidence="5">
    <location>
        <begin position="35"/>
        <end position="61"/>
    </location>
</feature>
<dbReference type="InterPro" id="IPR020846">
    <property type="entry name" value="MFS_dom"/>
</dbReference>
<feature type="transmembrane region" description="Helical" evidence="6">
    <location>
        <begin position="514"/>
        <end position="535"/>
    </location>
</feature>
<feature type="transmembrane region" description="Helical" evidence="6">
    <location>
        <begin position="418"/>
        <end position="439"/>
    </location>
</feature>
<evidence type="ECO:0000256" key="2">
    <source>
        <dbReference type="ARBA" id="ARBA00022692"/>
    </source>
</evidence>
<keyword evidence="2 6" id="KW-0812">Transmembrane</keyword>
<dbReference type="AlphaFoldDB" id="A0A9W9VA38"/>
<feature type="transmembrane region" description="Helical" evidence="6">
    <location>
        <begin position="171"/>
        <end position="193"/>
    </location>
</feature>
<keyword evidence="3 6" id="KW-1133">Transmembrane helix</keyword>
<gene>
    <name evidence="8" type="ORF">N7517_003837</name>
</gene>
<dbReference type="GO" id="GO:0022857">
    <property type="term" value="F:transmembrane transporter activity"/>
    <property type="evidence" value="ECO:0007669"/>
    <property type="project" value="InterPro"/>
</dbReference>
<dbReference type="Pfam" id="PF07690">
    <property type="entry name" value="MFS_1"/>
    <property type="match status" value="1"/>
</dbReference>
<evidence type="ECO:0000259" key="7">
    <source>
        <dbReference type="PROSITE" id="PS50850"/>
    </source>
</evidence>
<dbReference type="RefSeq" id="XP_056577817.1">
    <property type="nucleotide sequence ID" value="XM_056721567.1"/>
</dbReference>
<feature type="transmembrane region" description="Helical" evidence="6">
    <location>
        <begin position="200"/>
        <end position="221"/>
    </location>
</feature>
<feature type="transmembrane region" description="Helical" evidence="6">
    <location>
        <begin position="113"/>
        <end position="132"/>
    </location>
</feature>
<keyword evidence="9" id="KW-1185">Reference proteome</keyword>
<dbReference type="InterPro" id="IPR011701">
    <property type="entry name" value="MFS"/>
</dbReference>
<feature type="compositionally biased region" description="Acidic residues" evidence="5">
    <location>
        <begin position="280"/>
        <end position="290"/>
    </location>
</feature>
<dbReference type="OrthoDB" id="2585655at2759"/>
<reference evidence="8" key="2">
    <citation type="journal article" date="2023" name="IMA Fungus">
        <title>Comparative genomic study of the Penicillium genus elucidates a diverse pangenome and 15 lateral gene transfer events.</title>
        <authorList>
            <person name="Petersen C."/>
            <person name="Sorensen T."/>
            <person name="Nielsen M.R."/>
            <person name="Sondergaard T.E."/>
            <person name="Sorensen J.L."/>
            <person name="Fitzpatrick D.A."/>
            <person name="Frisvad J.C."/>
            <person name="Nielsen K.L."/>
        </authorList>
    </citation>
    <scope>NUCLEOTIDE SEQUENCE</scope>
    <source>
        <strain evidence="8">IBT 3081</strain>
    </source>
</reference>
<dbReference type="GO" id="GO:0005886">
    <property type="term" value="C:plasma membrane"/>
    <property type="evidence" value="ECO:0007669"/>
    <property type="project" value="TreeGrafter"/>
</dbReference>
<feature type="region of interest" description="Disordered" evidence="5">
    <location>
        <begin position="265"/>
        <end position="298"/>
    </location>
</feature>
<dbReference type="Gene3D" id="1.20.1250.20">
    <property type="entry name" value="MFS general substrate transporter like domains"/>
    <property type="match status" value="1"/>
</dbReference>
<evidence type="ECO:0000313" key="9">
    <source>
        <dbReference type="Proteomes" id="UP001147752"/>
    </source>
</evidence>
<organism evidence="8 9">
    <name type="scientific">Penicillium concentricum</name>
    <dbReference type="NCBI Taxonomy" id="293559"/>
    <lineage>
        <taxon>Eukaryota</taxon>
        <taxon>Fungi</taxon>
        <taxon>Dikarya</taxon>
        <taxon>Ascomycota</taxon>
        <taxon>Pezizomycotina</taxon>
        <taxon>Eurotiomycetes</taxon>
        <taxon>Eurotiomycetidae</taxon>
        <taxon>Eurotiales</taxon>
        <taxon>Aspergillaceae</taxon>
        <taxon>Penicillium</taxon>
    </lineage>
</organism>
<feature type="transmembrane region" description="Helical" evidence="6">
    <location>
        <begin position="338"/>
        <end position="364"/>
    </location>
</feature>
<dbReference type="PANTHER" id="PTHR23502:SF29">
    <property type="entry name" value="TRANSPORTER, PUTATIVE (AFU_ORTHOLOGUE AFUA_6G06680)-RELATED"/>
    <property type="match status" value="1"/>
</dbReference>
<accession>A0A9W9VA38</accession>
<comment type="subcellular location">
    <subcellularLocation>
        <location evidence="1">Membrane</location>
        <topology evidence="1">Multi-pass membrane protein</topology>
    </subcellularLocation>
</comment>
<feature type="transmembrane region" description="Helical" evidence="6">
    <location>
        <begin position="483"/>
        <end position="502"/>
    </location>
</feature>
<feature type="compositionally biased region" description="Basic and acidic residues" evidence="5">
    <location>
        <begin position="35"/>
        <end position="45"/>
    </location>
</feature>
<evidence type="ECO:0000313" key="8">
    <source>
        <dbReference type="EMBL" id="KAJ5371831.1"/>
    </source>
</evidence>
<feature type="transmembrane region" description="Helical" evidence="6">
    <location>
        <begin position="376"/>
        <end position="397"/>
    </location>
</feature>
<evidence type="ECO:0000256" key="4">
    <source>
        <dbReference type="ARBA" id="ARBA00023136"/>
    </source>
</evidence>
<reference evidence="8" key="1">
    <citation type="submission" date="2022-12" db="EMBL/GenBank/DDBJ databases">
        <authorList>
            <person name="Petersen C."/>
        </authorList>
    </citation>
    <scope>NUCLEOTIDE SEQUENCE</scope>
    <source>
        <strain evidence="8">IBT 3081</strain>
    </source>
</reference>
<protein>
    <submittedName>
        <fullName evidence="8">Major facilitator superfamily domain general substrate transporter</fullName>
    </submittedName>
</protein>
<keyword evidence="4 6" id="KW-0472">Membrane</keyword>
<dbReference type="PROSITE" id="PS50850">
    <property type="entry name" value="MFS"/>
    <property type="match status" value="1"/>
</dbReference>
<dbReference type="Proteomes" id="UP001147752">
    <property type="component" value="Unassembled WGS sequence"/>
</dbReference>
<proteinExistence type="predicted"/>
<evidence type="ECO:0000256" key="3">
    <source>
        <dbReference type="ARBA" id="ARBA00022989"/>
    </source>
</evidence>
<dbReference type="EMBL" id="JAPZBT010000002">
    <property type="protein sequence ID" value="KAJ5371831.1"/>
    <property type="molecule type" value="Genomic_DNA"/>
</dbReference>
<dbReference type="GeneID" id="81460750"/>
<dbReference type="SUPFAM" id="SSF103473">
    <property type="entry name" value="MFS general substrate transporter"/>
    <property type="match status" value="1"/>
</dbReference>
<name>A0A9W9VA38_9EURO</name>
<sequence length="557" mass="61316">MPSLNMTMGIIRPSGTEDCPGTVLLFERADNEQSYHSGAKHDPKDPSIILDPQPSDDPNDPLKNWSIRRKDLLYLTIFVNTVILAAVPGPVFASSTAVMSKSLGVSLDNVALLSGYQLLVVGLYGPFCSALARKYGKRPQYLFGCTMALIGTIICVAAGSNYTTLLAGRIIQGFGTTAFESLSLAAIGDVYFVHERGIRTGVMAIALTCLSSMVNIIGGPITQTLGWRYMLIIQLPFVAAAWILTFFFIPETQFRRSVGNLEHTEMPVQNTDSKEKTEEGSEVYQEENVDEQQTTHPSTSVAKRTYVQNLAIFSGTYTDTAAWKLIAAPFVVLHNPSVIWSLGMTGIVVALWVSLAYVFAQLWSASPYNLNAAQNGYFYVGAMAGGMIGGLGSAWVTDLITKIMVRINRGIYEPEFRILTQVISGTFMALGYFVFVWLFEHPFPTGYFLGSFLHGCICLGITVSTVSASLYMLDAHASETTEIFSLQMIFKNLLFFGFSHFVNSWAAKDGAQSIFRTYGIVAVCLTATSIPMYIFGKRNRLFIHKLGVLRRFYTGKE</sequence>
<evidence type="ECO:0000256" key="1">
    <source>
        <dbReference type="ARBA" id="ARBA00004141"/>
    </source>
</evidence>
<dbReference type="PANTHER" id="PTHR23502">
    <property type="entry name" value="MAJOR FACILITATOR SUPERFAMILY"/>
    <property type="match status" value="1"/>
</dbReference>
<feature type="domain" description="Major facilitator superfamily (MFS) profile" evidence="7">
    <location>
        <begin position="73"/>
        <end position="557"/>
    </location>
</feature>
<evidence type="ECO:0000256" key="5">
    <source>
        <dbReference type="SAM" id="MobiDB-lite"/>
    </source>
</evidence>
<feature type="transmembrane region" description="Helical" evidence="6">
    <location>
        <begin position="451"/>
        <end position="471"/>
    </location>
</feature>
<feature type="transmembrane region" description="Helical" evidence="6">
    <location>
        <begin position="227"/>
        <end position="249"/>
    </location>
</feature>
<evidence type="ECO:0000256" key="6">
    <source>
        <dbReference type="SAM" id="Phobius"/>
    </source>
</evidence>
<dbReference type="InterPro" id="IPR036259">
    <property type="entry name" value="MFS_trans_sf"/>
</dbReference>
<comment type="caution">
    <text evidence="8">The sequence shown here is derived from an EMBL/GenBank/DDBJ whole genome shotgun (WGS) entry which is preliminary data.</text>
</comment>
<feature type="transmembrane region" description="Helical" evidence="6">
    <location>
        <begin position="72"/>
        <end position="93"/>
    </location>
</feature>